<dbReference type="AlphaFoldDB" id="A0A820BBK2"/>
<proteinExistence type="predicted"/>
<comment type="caution">
    <text evidence="1">The sequence shown here is derived from an EMBL/GenBank/DDBJ whole genome shotgun (WGS) entry which is preliminary data.</text>
</comment>
<protein>
    <submittedName>
        <fullName evidence="1">Uncharacterized protein</fullName>
    </submittedName>
</protein>
<evidence type="ECO:0000313" key="1">
    <source>
        <dbReference type="EMBL" id="CAF4189937.1"/>
    </source>
</evidence>
<feature type="non-terminal residue" evidence="1">
    <location>
        <position position="217"/>
    </location>
</feature>
<reference evidence="1" key="1">
    <citation type="submission" date="2021-02" db="EMBL/GenBank/DDBJ databases">
        <authorList>
            <person name="Nowell W R."/>
        </authorList>
    </citation>
    <scope>NUCLEOTIDE SEQUENCE</scope>
</reference>
<organism evidence="1 2">
    <name type="scientific">Adineta steineri</name>
    <dbReference type="NCBI Taxonomy" id="433720"/>
    <lineage>
        <taxon>Eukaryota</taxon>
        <taxon>Metazoa</taxon>
        <taxon>Spiralia</taxon>
        <taxon>Gnathifera</taxon>
        <taxon>Rotifera</taxon>
        <taxon>Eurotatoria</taxon>
        <taxon>Bdelloidea</taxon>
        <taxon>Adinetida</taxon>
        <taxon>Adinetidae</taxon>
        <taxon>Adineta</taxon>
    </lineage>
</organism>
<gene>
    <name evidence="1" type="ORF">OKA104_LOCUS40377</name>
</gene>
<evidence type="ECO:0000313" key="2">
    <source>
        <dbReference type="Proteomes" id="UP000663881"/>
    </source>
</evidence>
<accession>A0A820BBK2</accession>
<name>A0A820BBK2_9BILA</name>
<dbReference type="EMBL" id="CAJOAY010008626">
    <property type="protein sequence ID" value="CAF4189937.1"/>
    <property type="molecule type" value="Genomic_DNA"/>
</dbReference>
<dbReference type="Proteomes" id="UP000663881">
    <property type="component" value="Unassembled WGS sequence"/>
</dbReference>
<sequence length="217" mass="23422">MTTCNNSAYNMTRRIGFDNLMPNLTSLIQCDYTSNSSVTCTEQPYVNISACENYVRSNTVLCAITLNGTQTIQESLTNENYERYLSDQLYQWRSSANSLWSGEPGTTFFYGYSVNDSQIAEGCFCTDPSYCNDNYDTCVSQTSLYDRTTTTTTTTTSATTTTATAITTTTVTTTTATTTTATTTTATTTTATTTTATTTTATTTTTTTTATTTTTTT</sequence>